<keyword evidence="2" id="KW-0472">Membrane</keyword>
<dbReference type="PROSITE" id="PS50887">
    <property type="entry name" value="GGDEF"/>
    <property type="match status" value="1"/>
</dbReference>
<evidence type="ECO:0000313" key="5">
    <source>
        <dbReference type="EMBL" id="TCL35282.1"/>
    </source>
</evidence>
<dbReference type="Pfam" id="PF00563">
    <property type="entry name" value="EAL"/>
    <property type="match status" value="1"/>
</dbReference>
<reference evidence="5 6" key="1">
    <citation type="submission" date="2019-03" db="EMBL/GenBank/DDBJ databases">
        <title>Genomic Encyclopedia of Type Strains, Phase IV (KMG-IV): sequencing the most valuable type-strain genomes for metagenomic binning, comparative biology and taxonomic classification.</title>
        <authorList>
            <person name="Goeker M."/>
        </authorList>
    </citation>
    <scope>NUCLEOTIDE SEQUENCE [LARGE SCALE GENOMIC DNA]</scope>
    <source>
        <strain evidence="5 6">DSM 15969</strain>
    </source>
</reference>
<dbReference type="PANTHER" id="PTHR44757">
    <property type="entry name" value="DIGUANYLATE CYCLASE DGCP"/>
    <property type="match status" value="1"/>
</dbReference>
<dbReference type="Gene3D" id="3.30.70.270">
    <property type="match status" value="1"/>
</dbReference>
<accession>A0A4R1PTW4</accession>
<evidence type="ECO:0000256" key="2">
    <source>
        <dbReference type="SAM" id="Phobius"/>
    </source>
</evidence>
<keyword evidence="1" id="KW-0175">Coiled coil</keyword>
<dbReference type="InterPro" id="IPR000160">
    <property type="entry name" value="GGDEF_dom"/>
</dbReference>
<dbReference type="InterPro" id="IPR007487">
    <property type="entry name" value="ABC_transpt-TYRBP-like"/>
</dbReference>
<dbReference type="SMART" id="SM00267">
    <property type="entry name" value="GGDEF"/>
    <property type="match status" value="1"/>
</dbReference>
<evidence type="ECO:0000259" key="3">
    <source>
        <dbReference type="PROSITE" id="PS50883"/>
    </source>
</evidence>
<organism evidence="5 6">
    <name type="scientific">Anaerospora hongkongensis</name>
    <dbReference type="NCBI Taxonomy" id="244830"/>
    <lineage>
        <taxon>Bacteria</taxon>
        <taxon>Bacillati</taxon>
        <taxon>Bacillota</taxon>
        <taxon>Negativicutes</taxon>
        <taxon>Selenomonadales</taxon>
        <taxon>Sporomusaceae</taxon>
        <taxon>Anaerospora</taxon>
    </lineage>
</organism>
<dbReference type="Gene3D" id="3.30.450.20">
    <property type="entry name" value="PAS domain"/>
    <property type="match status" value="1"/>
</dbReference>
<dbReference type="CDD" id="cd01949">
    <property type="entry name" value="GGDEF"/>
    <property type="match status" value="1"/>
</dbReference>
<dbReference type="NCBIfam" id="TIGR00254">
    <property type="entry name" value="GGDEF"/>
    <property type="match status" value="1"/>
</dbReference>
<dbReference type="InterPro" id="IPR043128">
    <property type="entry name" value="Rev_trsase/Diguanyl_cyclase"/>
</dbReference>
<dbReference type="SUPFAM" id="SSF55785">
    <property type="entry name" value="PYP-like sensor domain (PAS domain)"/>
    <property type="match status" value="1"/>
</dbReference>
<feature type="domain" description="EAL" evidence="3">
    <location>
        <begin position="711"/>
        <end position="965"/>
    </location>
</feature>
<gene>
    <name evidence="5" type="ORF">EV210_113125</name>
</gene>
<dbReference type="Pfam" id="PF00990">
    <property type="entry name" value="GGDEF"/>
    <property type="match status" value="1"/>
</dbReference>
<dbReference type="InterPro" id="IPR001633">
    <property type="entry name" value="EAL_dom"/>
</dbReference>
<name>A0A4R1PTW4_9FIRM</name>
<sequence length="972" mass="110625">MTVSVTIIQLMVSIFPCTVFAINKYPNILIINSYDRNMPWTENETQGIINTYNQAGIESIFYIEYLDWKNNPSPENIPIYYQLFKNKYAEKSIDMIMVTDDKALEFALRYQNELFHNAPIVFCGVYPDSADKMISGQTNVTGVYEVMDVEGTINLMMSLNPNLKQVYWIYDNTESGQAVQELLESAIHRQNLSWSVVHMNKLRYQEINSELQNAPDDSAVLIATYSRDAAGITMELSRYAQMFSSNSRVPVYILHDFNVGIGTVGGSVVSGLRQGKYAAELSIRILQGEQPNSIQPVSPASGVVTVDYRQLERLKLPAGKIPPDSIVLNNPLSFYETNKNVIWSVICVFWLLLFYIVILIGNIRRRKAAEVSLKQNNEELTALYEEVLASQEELQHQYQQTTSMRDALGKSEERYKLSVEGANDGLWDWDIIRDEVYFSDRCCELLALASNQVKGFRQFLQNQIPERDIAQVMNRLDEHLNGQSAYFVLEQKMKTADRVTWLLLRGKALIDTYGQPIRMAGSLTDITDRKSHEAEIHFLAYHDSLTHLANRTAMERELENILANYPDGQSGAVLFIDIDNFKMINDTFGHSYGDKLLVLLGNLLADCSEGEGFVARMGGDEFVILLKQIQDTDHPARFVQKIRDILRMPLQINEKNFDVTLSIGATVFPQDGASKEEILKNADLAMYQAKIQGKNKCIFFDKGMEKAVLDKVLLERSLREAIYHNELKLWYQPFVEVATGRIVGFEALVRWYHPEQGIIMPVHFIDLAEETGLIIPIGKQILRNACRFIVALQQEGHEKLKVTVNISIVQLMQGDFVQTVQDILAETGALPGWLGLEITEGILMESIEANIDKLRAIKKLGVGIYLDDFGTGYSSLNYLKKLPIDIVKIDKSFIDDLLHKEREKQLTEVIIQLAHRMGIKTVAEGVETREQLRQLTRYECDVVQGYLFSKPVPEEAVRKLLIDSEFKIQDSR</sequence>
<keyword evidence="6" id="KW-1185">Reference proteome</keyword>
<evidence type="ECO:0000313" key="6">
    <source>
        <dbReference type="Proteomes" id="UP000295063"/>
    </source>
</evidence>
<dbReference type="Proteomes" id="UP000295063">
    <property type="component" value="Unassembled WGS sequence"/>
</dbReference>
<dbReference type="SUPFAM" id="SSF55073">
    <property type="entry name" value="Nucleotide cyclase"/>
    <property type="match status" value="1"/>
</dbReference>
<dbReference type="PROSITE" id="PS50883">
    <property type="entry name" value="EAL"/>
    <property type="match status" value="1"/>
</dbReference>
<dbReference type="Gene3D" id="3.20.20.450">
    <property type="entry name" value="EAL domain"/>
    <property type="match status" value="1"/>
</dbReference>
<protein>
    <submittedName>
        <fullName evidence="5">PAS domain S-box-containing protein/diguanylate cyclase (GGDEF)-like protein</fullName>
    </submittedName>
</protein>
<dbReference type="CDD" id="cd00130">
    <property type="entry name" value="PAS"/>
    <property type="match status" value="1"/>
</dbReference>
<dbReference type="InterPro" id="IPR013655">
    <property type="entry name" value="PAS_fold_3"/>
</dbReference>
<dbReference type="SMART" id="SM00091">
    <property type="entry name" value="PAS"/>
    <property type="match status" value="1"/>
</dbReference>
<dbReference type="InterPro" id="IPR000014">
    <property type="entry name" value="PAS"/>
</dbReference>
<dbReference type="InterPro" id="IPR035919">
    <property type="entry name" value="EAL_sf"/>
</dbReference>
<dbReference type="InterPro" id="IPR029787">
    <property type="entry name" value="Nucleotide_cyclase"/>
</dbReference>
<feature type="coiled-coil region" evidence="1">
    <location>
        <begin position="366"/>
        <end position="397"/>
    </location>
</feature>
<comment type="caution">
    <text evidence="5">The sequence shown here is derived from an EMBL/GenBank/DDBJ whole genome shotgun (WGS) entry which is preliminary data.</text>
</comment>
<dbReference type="Pfam" id="PF08447">
    <property type="entry name" value="PAS_3"/>
    <property type="match status" value="1"/>
</dbReference>
<dbReference type="InterPro" id="IPR052155">
    <property type="entry name" value="Biofilm_reg_signaling"/>
</dbReference>
<dbReference type="FunFam" id="3.30.70.270:FF:000001">
    <property type="entry name" value="Diguanylate cyclase domain protein"/>
    <property type="match status" value="1"/>
</dbReference>
<dbReference type="SMART" id="SM00052">
    <property type="entry name" value="EAL"/>
    <property type="match status" value="1"/>
</dbReference>
<keyword evidence="2" id="KW-1133">Transmembrane helix</keyword>
<dbReference type="PANTHER" id="PTHR44757:SF2">
    <property type="entry name" value="BIOFILM ARCHITECTURE MAINTENANCE PROTEIN MBAA"/>
    <property type="match status" value="1"/>
</dbReference>
<dbReference type="CDD" id="cd01948">
    <property type="entry name" value="EAL"/>
    <property type="match status" value="1"/>
</dbReference>
<evidence type="ECO:0000256" key="1">
    <source>
        <dbReference type="SAM" id="Coils"/>
    </source>
</evidence>
<keyword evidence="2" id="KW-0812">Transmembrane</keyword>
<dbReference type="InterPro" id="IPR035965">
    <property type="entry name" value="PAS-like_dom_sf"/>
</dbReference>
<dbReference type="Gene3D" id="3.40.50.2300">
    <property type="match status" value="2"/>
</dbReference>
<evidence type="ECO:0000259" key="4">
    <source>
        <dbReference type="PROSITE" id="PS50887"/>
    </source>
</evidence>
<dbReference type="Pfam" id="PF04392">
    <property type="entry name" value="ABC_sub_bind"/>
    <property type="match status" value="1"/>
</dbReference>
<dbReference type="AlphaFoldDB" id="A0A4R1PTW4"/>
<dbReference type="EMBL" id="SLUI01000013">
    <property type="protein sequence ID" value="TCL35282.1"/>
    <property type="molecule type" value="Genomic_DNA"/>
</dbReference>
<dbReference type="SUPFAM" id="SSF141868">
    <property type="entry name" value="EAL domain-like"/>
    <property type="match status" value="1"/>
</dbReference>
<dbReference type="NCBIfam" id="TIGR00229">
    <property type="entry name" value="sensory_box"/>
    <property type="match status" value="1"/>
</dbReference>
<feature type="domain" description="GGDEF" evidence="4">
    <location>
        <begin position="569"/>
        <end position="702"/>
    </location>
</feature>
<proteinExistence type="predicted"/>
<feature type="transmembrane region" description="Helical" evidence="2">
    <location>
        <begin position="341"/>
        <end position="360"/>
    </location>
</feature>